<dbReference type="eggNOG" id="ENOG5032Y11">
    <property type="taxonomic scope" value="Bacteria"/>
</dbReference>
<organism evidence="2 3">
    <name type="scientific">Bacillus manliponensis</name>
    <dbReference type="NCBI Taxonomy" id="574376"/>
    <lineage>
        <taxon>Bacteria</taxon>
        <taxon>Bacillati</taxon>
        <taxon>Bacillota</taxon>
        <taxon>Bacilli</taxon>
        <taxon>Bacillales</taxon>
        <taxon>Bacillaceae</taxon>
        <taxon>Bacillus</taxon>
        <taxon>Bacillus cereus group</taxon>
    </lineage>
</organism>
<feature type="transmembrane region" description="Helical" evidence="1">
    <location>
        <begin position="129"/>
        <end position="147"/>
    </location>
</feature>
<comment type="caution">
    <text evidence="2">The sequence shown here is derived from an EMBL/GenBank/DDBJ whole genome shotgun (WGS) entry which is preliminary data.</text>
</comment>
<proteinExistence type="predicted"/>
<protein>
    <submittedName>
        <fullName evidence="2">Membrane protein</fullName>
    </submittedName>
</protein>
<feature type="transmembrane region" description="Helical" evidence="1">
    <location>
        <begin position="104"/>
        <end position="122"/>
    </location>
</feature>
<dbReference type="Pfam" id="PF22765">
    <property type="entry name" value="DUF7010"/>
    <property type="match status" value="1"/>
</dbReference>
<reference evidence="2 3" key="1">
    <citation type="submission" date="2014-06" db="EMBL/GenBank/DDBJ databases">
        <title>Draft genome sequence of Bacillus manliponensis JCM 15802 (MCCC 1A00708).</title>
        <authorList>
            <person name="Lai Q."/>
            <person name="Liu Y."/>
            <person name="Shao Z."/>
        </authorList>
    </citation>
    <scope>NUCLEOTIDE SEQUENCE [LARGE SCALE GENOMIC DNA]</scope>
    <source>
        <strain evidence="2 3">JCM 15802</strain>
    </source>
</reference>
<dbReference type="InterPro" id="IPR053824">
    <property type="entry name" value="DUF7010"/>
</dbReference>
<evidence type="ECO:0000256" key="1">
    <source>
        <dbReference type="SAM" id="Phobius"/>
    </source>
</evidence>
<accession>A0A073KEJ0</accession>
<keyword evidence="3" id="KW-1185">Reference proteome</keyword>
<dbReference type="Proteomes" id="UP000027822">
    <property type="component" value="Unassembled WGS sequence"/>
</dbReference>
<keyword evidence="1" id="KW-0472">Membrane</keyword>
<gene>
    <name evidence="2" type="ORF">BAMA_15195</name>
</gene>
<keyword evidence="1" id="KW-1133">Transmembrane helix</keyword>
<feature type="transmembrane region" description="Helical" evidence="1">
    <location>
        <begin position="20"/>
        <end position="38"/>
    </location>
</feature>
<dbReference type="RefSeq" id="WP_034637110.1">
    <property type="nucleotide sequence ID" value="NZ_CBCSJC010000010.1"/>
</dbReference>
<evidence type="ECO:0000313" key="2">
    <source>
        <dbReference type="EMBL" id="KEK20748.1"/>
    </source>
</evidence>
<dbReference type="AlphaFoldDB" id="A0A073KEJ0"/>
<sequence>MDVLEAKKDLAERTKRGLPIILAGLLFWVVASGAGFLLQEKQAVWVYLIGIGCTFPLGLMLAGMLKVDIFAKGNPLGVLGGIIGGMNVLNIPLVVFMYFQMPEWLPFTVAALVGAHFLPYVWIYDSKSFILLSVGTIAAASVCALFFADKGYVTTPIAVSVVYLLTIVGIVFENKNVADVQKSKIA</sequence>
<dbReference type="EMBL" id="JOTN01000003">
    <property type="protein sequence ID" value="KEK20748.1"/>
    <property type="molecule type" value="Genomic_DNA"/>
</dbReference>
<name>A0A073KEJ0_9BACI</name>
<evidence type="ECO:0000313" key="3">
    <source>
        <dbReference type="Proteomes" id="UP000027822"/>
    </source>
</evidence>
<dbReference type="STRING" id="574376.BAMA_15195"/>
<feature type="transmembrane region" description="Helical" evidence="1">
    <location>
        <begin position="153"/>
        <end position="172"/>
    </location>
</feature>
<feature type="transmembrane region" description="Helical" evidence="1">
    <location>
        <begin position="76"/>
        <end position="98"/>
    </location>
</feature>
<keyword evidence="1" id="KW-0812">Transmembrane</keyword>
<dbReference type="OrthoDB" id="3242785at2"/>
<feature type="transmembrane region" description="Helical" evidence="1">
    <location>
        <begin position="44"/>
        <end position="64"/>
    </location>
</feature>